<dbReference type="EMBL" id="BSXT01001803">
    <property type="protein sequence ID" value="GMF45298.1"/>
    <property type="molecule type" value="Genomic_DNA"/>
</dbReference>
<gene>
    <name evidence="1" type="ORF">Pfra01_001615000</name>
</gene>
<dbReference type="PANTHER" id="PTHR31569:SF4">
    <property type="entry name" value="SWIM-TYPE DOMAIN-CONTAINING PROTEIN"/>
    <property type="match status" value="1"/>
</dbReference>
<dbReference type="AlphaFoldDB" id="A0A9W6XRL8"/>
<name>A0A9W6XRL8_9STRA</name>
<dbReference type="Proteomes" id="UP001165121">
    <property type="component" value="Unassembled WGS sequence"/>
</dbReference>
<protein>
    <submittedName>
        <fullName evidence="1">Unnamed protein product</fullName>
    </submittedName>
</protein>
<proteinExistence type="predicted"/>
<keyword evidence="2" id="KW-1185">Reference proteome</keyword>
<sequence length="193" mass="21720">MASERVVNATVSDGRQLLMDGHLPNSSQSLVTLGNNTNNRLESSWKHLNDTMSSFMGLDECLASIICYQARCEQSFEAQVNKISVVQNSTYDREMSLLANLVSQHACELIFEQYTYIKSEKGQYEFYEEIPGIIFIKNISEEDESLDEPKAEYSVNKEGWDCSCLFMSTRLLPCRPPLGTPLGNRDPDSAIAI</sequence>
<reference evidence="1" key="1">
    <citation type="submission" date="2023-04" db="EMBL/GenBank/DDBJ databases">
        <title>Phytophthora fragariaefolia NBRC 109709.</title>
        <authorList>
            <person name="Ichikawa N."/>
            <person name="Sato H."/>
            <person name="Tonouchi N."/>
        </authorList>
    </citation>
    <scope>NUCLEOTIDE SEQUENCE</scope>
    <source>
        <strain evidence="1">NBRC 109709</strain>
    </source>
</reference>
<evidence type="ECO:0000313" key="1">
    <source>
        <dbReference type="EMBL" id="GMF45298.1"/>
    </source>
</evidence>
<dbReference type="OrthoDB" id="118453at2759"/>
<evidence type="ECO:0000313" key="2">
    <source>
        <dbReference type="Proteomes" id="UP001165121"/>
    </source>
</evidence>
<accession>A0A9W6XRL8</accession>
<dbReference type="InterPro" id="IPR052579">
    <property type="entry name" value="Zinc_finger_SWIM"/>
</dbReference>
<dbReference type="PANTHER" id="PTHR31569">
    <property type="entry name" value="SWIM-TYPE DOMAIN-CONTAINING PROTEIN"/>
    <property type="match status" value="1"/>
</dbReference>
<organism evidence="1 2">
    <name type="scientific">Phytophthora fragariaefolia</name>
    <dbReference type="NCBI Taxonomy" id="1490495"/>
    <lineage>
        <taxon>Eukaryota</taxon>
        <taxon>Sar</taxon>
        <taxon>Stramenopiles</taxon>
        <taxon>Oomycota</taxon>
        <taxon>Peronosporomycetes</taxon>
        <taxon>Peronosporales</taxon>
        <taxon>Peronosporaceae</taxon>
        <taxon>Phytophthora</taxon>
    </lineage>
</organism>
<comment type="caution">
    <text evidence="1">The sequence shown here is derived from an EMBL/GenBank/DDBJ whole genome shotgun (WGS) entry which is preliminary data.</text>
</comment>